<name>A0ABS6TGJ7_9ENTE</name>
<dbReference type="RefSeq" id="WP_218327270.1">
    <property type="nucleotide sequence ID" value="NZ_JAHUZB010000007.1"/>
</dbReference>
<gene>
    <name evidence="1" type="ORF">KUA55_15355</name>
</gene>
<dbReference type="Proteomes" id="UP000774130">
    <property type="component" value="Unassembled WGS sequence"/>
</dbReference>
<evidence type="ECO:0000313" key="1">
    <source>
        <dbReference type="EMBL" id="MBV7392058.1"/>
    </source>
</evidence>
<evidence type="ECO:0000313" key="2">
    <source>
        <dbReference type="Proteomes" id="UP000774130"/>
    </source>
</evidence>
<protein>
    <submittedName>
        <fullName evidence="1">Uncharacterized protein</fullName>
    </submittedName>
</protein>
<accession>A0ABS6TGJ7</accession>
<comment type="caution">
    <text evidence="1">The sequence shown here is derived from an EMBL/GenBank/DDBJ whole genome shotgun (WGS) entry which is preliminary data.</text>
</comment>
<organism evidence="1 2">
    <name type="scientific">Enterococcus alishanensis</name>
    <dbReference type="NCBI Taxonomy" id="1303817"/>
    <lineage>
        <taxon>Bacteria</taxon>
        <taxon>Bacillati</taxon>
        <taxon>Bacillota</taxon>
        <taxon>Bacilli</taxon>
        <taxon>Lactobacillales</taxon>
        <taxon>Enterococcaceae</taxon>
        <taxon>Enterococcus</taxon>
    </lineage>
</organism>
<dbReference type="EMBL" id="JAHUZB010000007">
    <property type="protein sequence ID" value="MBV7392058.1"/>
    <property type="molecule type" value="Genomic_DNA"/>
</dbReference>
<sequence length="66" mass="7712">MLTINLKVGTYVEIKKFEYVCYESGKMLNKADFDKFTLQPNLTYNFQGENYVSILGSEIMFLELNN</sequence>
<reference evidence="1 2" key="1">
    <citation type="submission" date="2021-06" db="EMBL/GenBank/DDBJ databases">
        <title>Enterococcus alishanensis sp. nov., a novel lactic acid bacterium isolated from fresh coffee beans.</title>
        <authorList>
            <person name="Chen Y.-S."/>
        </authorList>
    </citation>
    <scope>NUCLEOTIDE SEQUENCE [LARGE SCALE GENOMIC DNA]</scope>
    <source>
        <strain evidence="1 2">ALS3</strain>
    </source>
</reference>
<proteinExistence type="predicted"/>
<keyword evidence="2" id="KW-1185">Reference proteome</keyword>